<organism evidence="2 3">
    <name type="scientific">Melipona bicolor</name>
    <dbReference type="NCBI Taxonomy" id="60889"/>
    <lineage>
        <taxon>Eukaryota</taxon>
        <taxon>Metazoa</taxon>
        <taxon>Ecdysozoa</taxon>
        <taxon>Arthropoda</taxon>
        <taxon>Hexapoda</taxon>
        <taxon>Insecta</taxon>
        <taxon>Pterygota</taxon>
        <taxon>Neoptera</taxon>
        <taxon>Endopterygota</taxon>
        <taxon>Hymenoptera</taxon>
        <taxon>Apocrita</taxon>
        <taxon>Aculeata</taxon>
        <taxon>Apoidea</taxon>
        <taxon>Anthophila</taxon>
        <taxon>Apidae</taxon>
        <taxon>Melipona</taxon>
    </lineage>
</organism>
<dbReference type="Proteomes" id="UP001177670">
    <property type="component" value="Unassembled WGS sequence"/>
</dbReference>
<keyword evidence="3" id="KW-1185">Reference proteome</keyword>
<feature type="region of interest" description="Disordered" evidence="1">
    <location>
        <begin position="44"/>
        <end position="71"/>
    </location>
</feature>
<gene>
    <name evidence="2" type="ORF">K0M31_012212</name>
</gene>
<dbReference type="EMBL" id="JAHYIQ010000030">
    <property type="protein sequence ID" value="KAK1120606.1"/>
    <property type="molecule type" value="Genomic_DNA"/>
</dbReference>
<evidence type="ECO:0000313" key="3">
    <source>
        <dbReference type="Proteomes" id="UP001177670"/>
    </source>
</evidence>
<name>A0AA40FK38_9HYME</name>
<proteinExistence type="predicted"/>
<feature type="compositionally biased region" description="Basic and acidic residues" evidence="1">
    <location>
        <begin position="44"/>
        <end position="55"/>
    </location>
</feature>
<evidence type="ECO:0000256" key="1">
    <source>
        <dbReference type="SAM" id="MobiDB-lite"/>
    </source>
</evidence>
<dbReference type="AlphaFoldDB" id="A0AA40FK38"/>
<comment type="caution">
    <text evidence="2">The sequence shown here is derived from an EMBL/GenBank/DDBJ whole genome shotgun (WGS) entry which is preliminary data.</text>
</comment>
<accession>A0AA40FK38</accession>
<sequence>MNSSIDEKQKRPKLEVYVRFQRTGIDPCYLRAIRIPSGLDGWELDARSNRVERKTRANSSRRRQQQRMGTE</sequence>
<protein>
    <submittedName>
        <fullName evidence="2">Uncharacterized protein</fullName>
    </submittedName>
</protein>
<evidence type="ECO:0000313" key="2">
    <source>
        <dbReference type="EMBL" id="KAK1120606.1"/>
    </source>
</evidence>
<reference evidence="2" key="1">
    <citation type="submission" date="2021-10" db="EMBL/GenBank/DDBJ databases">
        <title>Melipona bicolor Genome sequencing and assembly.</title>
        <authorList>
            <person name="Araujo N.S."/>
            <person name="Arias M.C."/>
        </authorList>
    </citation>
    <scope>NUCLEOTIDE SEQUENCE</scope>
    <source>
        <strain evidence="2">USP_2M_L1-L4_2017</strain>
        <tissue evidence="2">Whole body</tissue>
    </source>
</reference>